<protein>
    <recommendedName>
        <fullName evidence="1">Phosphate regulon transcriptional regulatory protein PhoB</fullName>
    </recommendedName>
</protein>
<dbReference type="Pfam" id="PF00072">
    <property type="entry name" value="Response_reg"/>
    <property type="match status" value="1"/>
</dbReference>
<dbReference type="SUPFAM" id="SSF52172">
    <property type="entry name" value="CheY-like"/>
    <property type="match status" value="1"/>
</dbReference>
<dbReference type="InterPro" id="IPR036388">
    <property type="entry name" value="WH-like_DNA-bd_sf"/>
</dbReference>
<dbReference type="InterPro" id="IPR001789">
    <property type="entry name" value="Sig_transdc_resp-reg_receiver"/>
</dbReference>
<reference evidence="12" key="2">
    <citation type="submission" date="2021-08" db="EMBL/GenBank/DDBJ databases">
        <authorList>
            <person name="Dalcin Martins P."/>
        </authorList>
    </citation>
    <scope>NUCLEOTIDE SEQUENCE</scope>
    <source>
        <strain evidence="12">MAG_39</strain>
    </source>
</reference>
<evidence type="ECO:0000256" key="7">
    <source>
        <dbReference type="ARBA" id="ARBA00024735"/>
    </source>
</evidence>
<evidence type="ECO:0000256" key="1">
    <source>
        <dbReference type="ARBA" id="ARBA00013332"/>
    </source>
</evidence>
<evidence type="ECO:0000259" key="11">
    <source>
        <dbReference type="PROSITE" id="PS51755"/>
    </source>
</evidence>
<dbReference type="EMBL" id="JAIOIV010000101">
    <property type="protein sequence ID" value="MBZ0157035.1"/>
    <property type="molecule type" value="Genomic_DNA"/>
</dbReference>
<dbReference type="InterPro" id="IPR039420">
    <property type="entry name" value="WalR-like"/>
</dbReference>
<dbReference type="FunFam" id="3.40.50.2300:FF:000001">
    <property type="entry name" value="DNA-binding response regulator PhoB"/>
    <property type="match status" value="1"/>
</dbReference>
<dbReference type="InterPro" id="IPR016032">
    <property type="entry name" value="Sig_transdc_resp-reg_C-effctor"/>
</dbReference>
<dbReference type="PROSITE" id="PS50110">
    <property type="entry name" value="RESPONSE_REGULATORY"/>
    <property type="match status" value="1"/>
</dbReference>
<dbReference type="GO" id="GO:0000156">
    <property type="term" value="F:phosphorelay response regulator activity"/>
    <property type="evidence" value="ECO:0007669"/>
    <property type="project" value="TreeGrafter"/>
</dbReference>
<dbReference type="GO" id="GO:0032993">
    <property type="term" value="C:protein-DNA complex"/>
    <property type="evidence" value="ECO:0007669"/>
    <property type="project" value="TreeGrafter"/>
</dbReference>
<feature type="DNA-binding region" description="OmpR/PhoB-type" evidence="9">
    <location>
        <begin position="125"/>
        <end position="226"/>
    </location>
</feature>
<keyword evidence="3" id="KW-0902">Two-component regulatory system</keyword>
<evidence type="ECO:0000256" key="6">
    <source>
        <dbReference type="ARBA" id="ARBA00023163"/>
    </source>
</evidence>
<dbReference type="Gene3D" id="1.10.10.10">
    <property type="entry name" value="Winged helix-like DNA-binding domain superfamily/Winged helix DNA-binding domain"/>
    <property type="match status" value="1"/>
</dbReference>
<dbReference type="AlphaFoldDB" id="A0A953M1Q1"/>
<dbReference type="SMART" id="SM00448">
    <property type="entry name" value="REC"/>
    <property type="match status" value="1"/>
</dbReference>
<gene>
    <name evidence="12" type="ORF">K8I29_12595</name>
</gene>
<dbReference type="SMART" id="SM00862">
    <property type="entry name" value="Trans_reg_C"/>
    <property type="match status" value="1"/>
</dbReference>
<evidence type="ECO:0000313" key="12">
    <source>
        <dbReference type="EMBL" id="MBZ0157035.1"/>
    </source>
</evidence>
<dbReference type="Gene3D" id="6.10.250.690">
    <property type="match status" value="1"/>
</dbReference>
<keyword evidence="6" id="KW-0804">Transcription</keyword>
<dbReference type="GO" id="GO:0005829">
    <property type="term" value="C:cytosol"/>
    <property type="evidence" value="ECO:0007669"/>
    <property type="project" value="TreeGrafter"/>
</dbReference>
<evidence type="ECO:0000313" key="13">
    <source>
        <dbReference type="Proteomes" id="UP000705867"/>
    </source>
</evidence>
<dbReference type="Gene3D" id="3.40.50.2300">
    <property type="match status" value="1"/>
</dbReference>
<accession>A0A953M1Q1</accession>
<dbReference type="Proteomes" id="UP000705867">
    <property type="component" value="Unassembled WGS sequence"/>
</dbReference>
<evidence type="ECO:0000256" key="5">
    <source>
        <dbReference type="ARBA" id="ARBA00023125"/>
    </source>
</evidence>
<dbReference type="FunFam" id="1.10.10.10:FF:000018">
    <property type="entry name" value="DNA-binding response regulator ResD"/>
    <property type="match status" value="1"/>
</dbReference>
<evidence type="ECO:0000256" key="9">
    <source>
        <dbReference type="PROSITE-ProRule" id="PRU01091"/>
    </source>
</evidence>
<comment type="function">
    <text evidence="7">This protein is a positive regulator for the phosphate regulon. Transcription of this operon is positively regulated by PhoB and PhoR when phosphate is limited.</text>
</comment>
<evidence type="ECO:0000256" key="4">
    <source>
        <dbReference type="ARBA" id="ARBA00023015"/>
    </source>
</evidence>
<dbReference type="Pfam" id="PF00486">
    <property type="entry name" value="Trans_reg_C"/>
    <property type="match status" value="1"/>
</dbReference>
<dbReference type="SUPFAM" id="SSF46894">
    <property type="entry name" value="C-terminal effector domain of the bipartite response regulators"/>
    <property type="match status" value="1"/>
</dbReference>
<dbReference type="GO" id="GO:0000976">
    <property type="term" value="F:transcription cis-regulatory region binding"/>
    <property type="evidence" value="ECO:0007669"/>
    <property type="project" value="TreeGrafter"/>
</dbReference>
<evidence type="ECO:0000256" key="2">
    <source>
        <dbReference type="ARBA" id="ARBA00022553"/>
    </source>
</evidence>
<proteinExistence type="predicted"/>
<feature type="modified residue" description="4-aspartylphosphate" evidence="8">
    <location>
        <position position="53"/>
    </location>
</feature>
<dbReference type="PANTHER" id="PTHR48111">
    <property type="entry name" value="REGULATOR OF RPOS"/>
    <property type="match status" value="1"/>
</dbReference>
<dbReference type="InterPro" id="IPR001867">
    <property type="entry name" value="OmpR/PhoB-type_DNA-bd"/>
</dbReference>
<dbReference type="GO" id="GO:0006355">
    <property type="term" value="P:regulation of DNA-templated transcription"/>
    <property type="evidence" value="ECO:0007669"/>
    <property type="project" value="InterPro"/>
</dbReference>
<keyword evidence="4" id="KW-0805">Transcription regulation</keyword>
<dbReference type="CDD" id="cd00383">
    <property type="entry name" value="trans_reg_C"/>
    <property type="match status" value="1"/>
</dbReference>
<evidence type="ECO:0000259" key="10">
    <source>
        <dbReference type="PROSITE" id="PS50110"/>
    </source>
</evidence>
<evidence type="ECO:0000256" key="8">
    <source>
        <dbReference type="PROSITE-ProRule" id="PRU00169"/>
    </source>
</evidence>
<feature type="domain" description="OmpR/PhoB-type" evidence="11">
    <location>
        <begin position="125"/>
        <end position="226"/>
    </location>
</feature>
<sequence>MAGERILVVEDEKKISDIIKSYLERDGFTVTVAGTGEEALHRIKDGFDLIILDLMLPDIEGESICSSLREFSDIPLIMLTAKSSEDDRIKGLGLGADDYVVKPFSPRELVARVKAQLRRTKRDEKKILSFNGGLLKIDTLSMTVRKAGTPLPLTATEFRILLLLAEKPQIVFSRLQIVNAVQGYDFEGYDRVIDAHIKNIRHKIEDNPQKPVFLKTVYGAGYKFIGTPD</sequence>
<dbReference type="InterPro" id="IPR011006">
    <property type="entry name" value="CheY-like_superfamily"/>
</dbReference>
<keyword evidence="2 8" id="KW-0597">Phosphoprotein</keyword>
<feature type="domain" description="Response regulatory" evidence="10">
    <location>
        <begin position="5"/>
        <end position="117"/>
    </location>
</feature>
<keyword evidence="5 9" id="KW-0238">DNA-binding</keyword>
<reference evidence="12" key="1">
    <citation type="journal article" date="2021" name="bioRxiv">
        <title>Unraveling nitrogen, sulfur and carbon metabolic pathways and microbial community transcriptional responses to substrate deprivation and toxicity stresses in a bioreactor mimicking anoxic brackish coastal sediment conditions.</title>
        <authorList>
            <person name="Martins P.D."/>
            <person name="Echeveste M.J."/>
            <person name="Arshad A."/>
            <person name="Kurth J."/>
            <person name="Ouboter H."/>
            <person name="Jetten M.S.M."/>
            <person name="Welte C.U."/>
        </authorList>
    </citation>
    <scope>NUCLEOTIDE SEQUENCE</scope>
    <source>
        <strain evidence="12">MAG_39</strain>
    </source>
</reference>
<organism evidence="12 13">
    <name type="scientific">Candidatus Nitrobium versatile</name>
    <dbReference type="NCBI Taxonomy" id="2884831"/>
    <lineage>
        <taxon>Bacteria</taxon>
        <taxon>Pseudomonadati</taxon>
        <taxon>Nitrospirota</taxon>
        <taxon>Nitrospiria</taxon>
        <taxon>Nitrospirales</taxon>
        <taxon>Nitrospiraceae</taxon>
        <taxon>Candidatus Nitrobium</taxon>
    </lineage>
</organism>
<name>A0A953M1Q1_9BACT</name>
<dbReference type="PROSITE" id="PS51755">
    <property type="entry name" value="OMPR_PHOB"/>
    <property type="match status" value="1"/>
</dbReference>
<dbReference type="PANTHER" id="PTHR48111:SF73">
    <property type="entry name" value="ALKALINE PHOSPHATASE SYNTHESIS TRANSCRIPTIONAL REGULATORY PROTEIN PHOP"/>
    <property type="match status" value="1"/>
</dbReference>
<comment type="caution">
    <text evidence="12">The sequence shown here is derived from an EMBL/GenBank/DDBJ whole genome shotgun (WGS) entry which is preliminary data.</text>
</comment>
<evidence type="ECO:0000256" key="3">
    <source>
        <dbReference type="ARBA" id="ARBA00023012"/>
    </source>
</evidence>